<accession>A0ABM2YMX6</accession>
<organism evidence="1 2">
    <name type="scientific">Gossypium hirsutum</name>
    <name type="common">Upland cotton</name>
    <name type="synonym">Gossypium mexicanum</name>
    <dbReference type="NCBI Taxonomy" id="3635"/>
    <lineage>
        <taxon>Eukaryota</taxon>
        <taxon>Viridiplantae</taxon>
        <taxon>Streptophyta</taxon>
        <taxon>Embryophyta</taxon>
        <taxon>Tracheophyta</taxon>
        <taxon>Spermatophyta</taxon>
        <taxon>Magnoliopsida</taxon>
        <taxon>eudicotyledons</taxon>
        <taxon>Gunneridae</taxon>
        <taxon>Pentapetalae</taxon>
        <taxon>rosids</taxon>
        <taxon>malvids</taxon>
        <taxon>Malvales</taxon>
        <taxon>Malvaceae</taxon>
        <taxon>Malvoideae</taxon>
        <taxon>Gossypium</taxon>
    </lineage>
</organism>
<protein>
    <submittedName>
        <fullName evidence="2">Uncharacterized protein</fullName>
    </submittedName>
</protein>
<evidence type="ECO:0000313" key="2">
    <source>
        <dbReference type="RefSeq" id="XP_040931888.1"/>
    </source>
</evidence>
<reference evidence="2" key="2">
    <citation type="submission" date="2025-08" db="UniProtKB">
        <authorList>
            <consortium name="RefSeq"/>
        </authorList>
    </citation>
    <scope>IDENTIFICATION</scope>
</reference>
<dbReference type="Proteomes" id="UP000818029">
    <property type="component" value="Chromosome A08"/>
</dbReference>
<evidence type="ECO:0000313" key="1">
    <source>
        <dbReference type="Proteomes" id="UP000818029"/>
    </source>
</evidence>
<dbReference type="Gene3D" id="3.10.10.10">
    <property type="entry name" value="HIV Type 1 Reverse Transcriptase, subunit A, domain 1"/>
    <property type="match status" value="1"/>
</dbReference>
<dbReference type="RefSeq" id="XP_040931888.1">
    <property type="nucleotide sequence ID" value="XM_041075954.1"/>
</dbReference>
<name>A0ABM2YMX6_GOSHI</name>
<dbReference type="InterPro" id="IPR021109">
    <property type="entry name" value="Peptidase_aspartic_dom_sf"/>
</dbReference>
<reference evidence="1" key="1">
    <citation type="journal article" date="2020" name="Nat. Genet.">
        <title>Genomic diversifications of five Gossypium allopolyploid species and their impact on cotton improvement.</title>
        <authorList>
            <person name="Chen Z.J."/>
            <person name="Sreedasyam A."/>
            <person name="Ando A."/>
            <person name="Song Q."/>
            <person name="De Santiago L.M."/>
            <person name="Hulse-Kemp A.M."/>
            <person name="Ding M."/>
            <person name="Ye W."/>
            <person name="Kirkbride R.C."/>
            <person name="Jenkins J."/>
            <person name="Plott C."/>
            <person name="Lovell J."/>
            <person name="Lin Y.M."/>
            <person name="Vaughn R."/>
            <person name="Liu B."/>
            <person name="Simpson S."/>
            <person name="Scheffler B.E."/>
            <person name="Wen L."/>
            <person name="Saski C.A."/>
            <person name="Grover C.E."/>
            <person name="Hu G."/>
            <person name="Conover J.L."/>
            <person name="Carlson J.W."/>
            <person name="Shu S."/>
            <person name="Boston L.B."/>
            <person name="Williams M."/>
            <person name="Peterson D.G."/>
            <person name="McGee K."/>
            <person name="Jones D.C."/>
            <person name="Wendel J.F."/>
            <person name="Stelly D.M."/>
            <person name="Grimwood J."/>
            <person name="Schmutz J."/>
        </authorList>
    </citation>
    <scope>NUCLEOTIDE SEQUENCE [LARGE SCALE GENOMIC DNA]</scope>
    <source>
        <strain evidence="1">cv. TM-1</strain>
    </source>
</reference>
<dbReference type="Gene3D" id="2.40.70.10">
    <property type="entry name" value="Acid Proteases"/>
    <property type="match status" value="1"/>
</dbReference>
<dbReference type="InterPro" id="IPR043502">
    <property type="entry name" value="DNA/RNA_pol_sf"/>
</dbReference>
<dbReference type="CDD" id="cd00303">
    <property type="entry name" value="retropepsin_like"/>
    <property type="match status" value="1"/>
</dbReference>
<dbReference type="PANTHER" id="PTHR15503">
    <property type="entry name" value="LDOC1 RELATED"/>
    <property type="match status" value="1"/>
</dbReference>
<dbReference type="PANTHER" id="PTHR15503:SF45">
    <property type="entry name" value="RNA-DIRECTED DNA POLYMERASE HOMOLOG"/>
    <property type="match status" value="1"/>
</dbReference>
<dbReference type="Pfam" id="PF08284">
    <property type="entry name" value="RVP_2"/>
    <property type="match status" value="1"/>
</dbReference>
<dbReference type="SUPFAM" id="SSF56672">
    <property type="entry name" value="DNA/RNA polymerases"/>
    <property type="match status" value="1"/>
</dbReference>
<gene>
    <name evidence="2" type="primary">LOC107921349</name>
</gene>
<dbReference type="InterPro" id="IPR032567">
    <property type="entry name" value="RTL1-rel"/>
</dbReference>
<keyword evidence="1" id="KW-1185">Reference proteome</keyword>
<dbReference type="GeneID" id="107921349"/>
<sequence length="223" mass="24984">MQPAFVYAARRQEDRDALKIIIGTFFIFDVPYTALIDLGSTHSYVVNSVSKNLEISIKSTFNKIIVLSPSGQSVQVNKLYRDVSLVVQEAIFLANLMELPFKEFDLILGYEAYLAYVSVSISKDSFLGDIRTVRDFLNVFPEELPSLLLNREVEFGIELLPGRALVSIAPNRMASKDLIELKAQLQKLLGLGFICPIVSPWGHQFCLLRKRMGPLGCLLIIGN</sequence>
<proteinExistence type="predicted"/>